<reference evidence="3 5" key="2">
    <citation type="submission" date="2018-06" db="EMBL/GenBank/DDBJ databases">
        <authorList>
            <consortium name="Pathogen Informatics"/>
            <person name="Doyle S."/>
        </authorList>
    </citation>
    <scope>NUCLEOTIDE SEQUENCE [LARGE SCALE GENOMIC DNA]</scope>
    <source>
        <strain evidence="3 5">NCTC11991</strain>
    </source>
</reference>
<reference evidence="2 4" key="1">
    <citation type="submission" date="2015-11" db="EMBL/GenBank/DDBJ databases">
        <title>Genomic analysis of 38 Legionella species identifies large and diverse effector repertoires.</title>
        <authorList>
            <person name="Burstein D."/>
            <person name="Amaro F."/>
            <person name="Zusman T."/>
            <person name="Lifshitz Z."/>
            <person name="Cohen O."/>
            <person name="Gilbert J.A."/>
            <person name="Pupko T."/>
            <person name="Shuman H.A."/>
            <person name="Segal G."/>
        </authorList>
    </citation>
    <scope>NUCLEOTIDE SEQUENCE [LARGE SCALE GENOMIC DNA]</scope>
    <source>
        <strain evidence="2 4">SC-18-C9</strain>
    </source>
</reference>
<evidence type="ECO:0000313" key="3">
    <source>
        <dbReference type="EMBL" id="STY22836.1"/>
    </source>
</evidence>
<feature type="coiled-coil region" evidence="1">
    <location>
        <begin position="240"/>
        <end position="274"/>
    </location>
</feature>
<keyword evidence="4" id="KW-1185">Reference proteome</keyword>
<evidence type="ECO:0000256" key="1">
    <source>
        <dbReference type="SAM" id="Coils"/>
    </source>
</evidence>
<evidence type="ECO:0000313" key="2">
    <source>
        <dbReference type="EMBL" id="KTD77526.1"/>
    </source>
</evidence>
<protein>
    <submittedName>
        <fullName evidence="3">Uncharacterized protein</fullName>
    </submittedName>
</protein>
<dbReference type="AlphaFoldDB" id="A0A378L7N5"/>
<name>A0A378L7N5_9GAMM</name>
<accession>A0A378L7N5</accession>
<dbReference type="EMBL" id="UGOY01000001">
    <property type="protein sequence ID" value="STY22836.1"/>
    <property type="molecule type" value="Genomic_DNA"/>
</dbReference>
<dbReference type="Proteomes" id="UP000054820">
    <property type="component" value="Unassembled WGS sequence"/>
</dbReference>
<dbReference type="Proteomes" id="UP000255110">
    <property type="component" value="Unassembled WGS sequence"/>
</dbReference>
<gene>
    <name evidence="2" type="ORF">Lstg_1883</name>
    <name evidence="3" type="ORF">NCTC11991_01436</name>
</gene>
<organism evidence="3 5">
    <name type="scientific">Legionella steigerwaltii</name>
    <dbReference type="NCBI Taxonomy" id="460"/>
    <lineage>
        <taxon>Bacteria</taxon>
        <taxon>Pseudomonadati</taxon>
        <taxon>Pseudomonadota</taxon>
        <taxon>Gammaproteobacteria</taxon>
        <taxon>Legionellales</taxon>
        <taxon>Legionellaceae</taxon>
        <taxon>Legionella</taxon>
    </lineage>
</organism>
<proteinExistence type="predicted"/>
<dbReference type="EMBL" id="LNYZ01000013">
    <property type="protein sequence ID" value="KTD77526.1"/>
    <property type="molecule type" value="Genomic_DNA"/>
</dbReference>
<sequence length="934" mass="106664">MTYWGKYWIFYCFIKLSHFLILGNQGEIVQKKIEILNRIKPVSEIKLRTKSGRVFSFYISAEATKQLGIHFLDRIMTPRGELATVIGVHNGQIWYWVDEDSGVTHWDDIHTNLLNPEIGFSKSEDTNYPEAVKKTLSQALGFAIPFEELNLSVDLFMLLKQLDEHKHPPEFLVNLLKRALKLYPDKMNKQLELLIQEFETLSVLDLESVVELTDSVQTQKLQLDNFIKDTKINGATKEQANTISTMVGNLQTQIETLEEQLKQAQQESQPLLCNKLCALKLSLEESRNNLLKSVEALNTVASEVTYLKKISPYKSFHTLISALIETYSEFPINQNAPSDLEHYLAGAAKITRFLYDHGHHFFDEKAEPISNNNNKQEQSESLSQLELMYLFLLLSGGAAMSKTLQARVYFKIFDALNDLLKIEPNNDENMPETFNLFHFVANKPDDFIKLYRYFFVNEGPCRQKAKELIVKEHPVFLAELGKLTYYYATALNAKAKQPDAKPGAQQEANYYFKQGINYLVQSLKQGTPQAIEAFDTLLATKDDKEQQIEGIGEIAKELIAYFTHTKNFVKAHHYLKIALESQDKGSKELQKVLHLLQVKLTLVETSGDEQKAALAILMQEVKEGDRSALALLEELSTQVPAVAFAAVVYWHDEDITKLSLTLLEVAAKENPDLVAWYQNRYRVVCQAQEPELVLILKAIKVGFVPAIVELNELLTTTPDFAKENKTTLLSIISDFDVLQYIYPKIFMALLVNYYIQKDLSKEALNKFIESLAHTSFKQPESHFELLFLVLRDLRTLIGSEELIAVFHTIKRIGLLSSEHHDLLKTIATLLIEREASEDKLMFHFFAQEYLSNYSLLAQALYKDAKAWAILKNNDQIASLIKRVIEDKNHLKGKSPLSELSLFNEQNNKEELANSSKKEKKFSIKADSKGCCLCQ</sequence>
<evidence type="ECO:0000313" key="5">
    <source>
        <dbReference type="Proteomes" id="UP000255110"/>
    </source>
</evidence>
<keyword evidence="1" id="KW-0175">Coiled coil</keyword>
<evidence type="ECO:0000313" key="4">
    <source>
        <dbReference type="Proteomes" id="UP000054820"/>
    </source>
</evidence>